<keyword evidence="3" id="KW-1185">Reference proteome</keyword>
<feature type="transmembrane region" description="Helical" evidence="1">
    <location>
        <begin position="42"/>
        <end position="61"/>
    </location>
</feature>
<keyword evidence="1" id="KW-0472">Membrane</keyword>
<feature type="transmembrane region" description="Helical" evidence="1">
    <location>
        <begin position="12"/>
        <end position="30"/>
    </location>
</feature>
<keyword evidence="1" id="KW-0812">Transmembrane</keyword>
<sequence>MGVLRGADLLTVILSVVSYFSNVLVEVTYSCGNNKGHKIGQLFLLLGRNIIGLTTGALYISNMEREAGGLYSLQPRLAK</sequence>
<dbReference type="AlphaFoldDB" id="A0A0M9WIH1"/>
<dbReference type="EMBL" id="LHQQ01000033">
    <property type="protein sequence ID" value="KOS46132.1"/>
    <property type="molecule type" value="Genomic_DNA"/>
</dbReference>
<evidence type="ECO:0000313" key="2">
    <source>
        <dbReference type="EMBL" id="KOS46132.1"/>
    </source>
</evidence>
<evidence type="ECO:0000256" key="1">
    <source>
        <dbReference type="SAM" id="Phobius"/>
    </source>
</evidence>
<dbReference type="Proteomes" id="UP000037696">
    <property type="component" value="Unassembled WGS sequence"/>
</dbReference>
<comment type="caution">
    <text evidence="2">The sequence shown here is derived from an EMBL/GenBank/DDBJ whole genome shotgun (WGS) entry which is preliminary data.</text>
</comment>
<organism evidence="2 3">
    <name type="scientific">Penicillium nordicum</name>
    <dbReference type="NCBI Taxonomy" id="229535"/>
    <lineage>
        <taxon>Eukaryota</taxon>
        <taxon>Fungi</taxon>
        <taxon>Dikarya</taxon>
        <taxon>Ascomycota</taxon>
        <taxon>Pezizomycotina</taxon>
        <taxon>Eurotiomycetes</taxon>
        <taxon>Eurotiomycetidae</taxon>
        <taxon>Eurotiales</taxon>
        <taxon>Aspergillaceae</taxon>
        <taxon>Penicillium</taxon>
    </lineage>
</organism>
<proteinExistence type="predicted"/>
<keyword evidence="1" id="KW-1133">Transmembrane helix</keyword>
<reference evidence="2 3" key="1">
    <citation type="submission" date="2015-08" db="EMBL/GenBank/DDBJ databases">
        <title>Genome sequencing of Penicillium nordicum.</title>
        <authorList>
            <person name="Nguyen H.D."/>
            <person name="Seifert K.A."/>
        </authorList>
    </citation>
    <scope>NUCLEOTIDE SEQUENCE [LARGE SCALE GENOMIC DNA]</scope>
    <source>
        <strain evidence="2 3">DAOMC 185683</strain>
    </source>
</reference>
<gene>
    <name evidence="2" type="ORF">ACN38_g2951</name>
</gene>
<protein>
    <submittedName>
        <fullName evidence="2">Uncharacterized protein</fullName>
    </submittedName>
</protein>
<accession>A0A0M9WIH1</accession>
<evidence type="ECO:0000313" key="3">
    <source>
        <dbReference type="Proteomes" id="UP000037696"/>
    </source>
</evidence>
<name>A0A0M9WIH1_9EURO</name>